<feature type="compositionally biased region" description="Acidic residues" evidence="3">
    <location>
        <begin position="223"/>
        <end position="234"/>
    </location>
</feature>
<organism evidence="6 7">
    <name type="scientific">Physocladia obscura</name>
    <dbReference type="NCBI Taxonomy" id="109957"/>
    <lineage>
        <taxon>Eukaryota</taxon>
        <taxon>Fungi</taxon>
        <taxon>Fungi incertae sedis</taxon>
        <taxon>Chytridiomycota</taxon>
        <taxon>Chytridiomycota incertae sedis</taxon>
        <taxon>Chytridiomycetes</taxon>
        <taxon>Chytridiales</taxon>
        <taxon>Chytriomycetaceae</taxon>
        <taxon>Physocladia</taxon>
    </lineage>
</organism>
<feature type="region of interest" description="Disordered" evidence="3">
    <location>
        <begin position="742"/>
        <end position="784"/>
    </location>
</feature>
<dbReference type="AlphaFoldDB" id="A0AAD5T5B0"/>
<feature type="compositionally biased region" description="Low complexity" evidence="3">
    <location>
        <begin position="140"/>
        <end position="161"/>
    </location>
</feature>
<dbReference type="Proteomes" id="UP001211907">
    <property type="component" value="Unassembled WGS sequence"/>
</dbReference>
<feature type="region of interest" description="Disordered" evidence="3">
    <location>
        <begin position="796"/>
        <end position="849"/>
    </location>
</feature>
<feature type="domain" description="SH3" evidence="4">
    <location>
        <begin position="232"/>
        <end position="293"/>
    </location>
</feature>
<feature type="compositionally biased region" description="Low complexity" evidence="3">
    <location>
        <begin position="766"/>
        <end position="783"/>
    </location>
</feature>
<feature type="compositionally biased region" description="Basic and acidic residues" evidence="3">
    <location>
        <begin position="754"/>
        <end position="763"/>
    </location>
</feature>
<gene>
    <name evidence="6" type="ORF">HK100_008154</name>
</gene>
<feature type="region of interest" description="Disordered" evidence="3">
    <location>
        <begin position="673"/>
        <end position="695"/>
    </location>
</feature>
<evidence type="ECO:0000313" key="6">
    <source>
        <dbReference type="EMBL" id="KAJ3130231.1"/>
    </source>
</evidence>
<feature type="compositionally biased region" description="Low complexity" evidence="3">
    <location>
        <begin position="613"/>
        <end position="626"/>
    </location>
</feature>
<feature type="compositionally biased region" description="Low complexity" evidence="3">
    <location>
        <begin position="185"/>
        <end position="222"/>
    </location>
</feature>
<evidence type="ECO:0000259" key="5">
    <source>
        <dbReference type="PROSITE" id="PS50200"/>
    </source>
</evidence>
<feature type="region of interest" description="Disordered" evidence="3">
    <location>
        <begin position="130"/>
        <end position="234"/>
    </location>
</feature>
<dbReference type="PANTHER" id="PTHR47775">
    <property type="entry name" value="BUD SITE SELECTION PROTEIN 14"/>
    <property type="match status" value="1"/>
</dbReference>
<feature type="region of interest" description="Disordered" evidence="3">
    <location>
        <begin position="1"/>
        <end position="36"/>
    </location>
</feature>
<dbReference type="SUPFAM" id="SSF50044">
    <property type="entry name" value="SH3-domain"/>
    <property type="match status" value="1"/>
</dbReference>
<dbReference type="SMART" id="SM00326">
    <property type="entry name" value="SH3"/>
    <property type="match status" value="1"/>
</dbReference>
<evidence type="ECO:0008006" key="8">
    <source>
        <dbReference type="Google" id="ProtNLM"/>
    </source>
</evidence>
<sequence length="891" mass="96549">MRVEHSGGTSLPFSVQKSKRMLDSPPISISPASEGSNSHYILANPSRITGNANANVNLHGNGILHSYRHGLEIGAENRTRRKWPQSDEPVATRISNTSTFHVARTDFGFAAVTVAAAAVAPIRKVQNNGAALNGTETDSDSGSDVSYSGSDSPSSSFSSSDDCNDDNNRDDTLDYDDYGSDDGNGDNIEANITSNIRNINNSSGSSSSSSSKTITEIFNNNNDNDDGDEENEENENVYAVSTFVATVAGQATVLAGDVLQLLDDSNAYWWLVRCVQRNEWGYIPAINVETPNERLARVNVKRNVIIGQATPEEVLGESRSIFSLKRRKSQRKPSTNNSALSVYSQTSNGSSFLQIGPVNGNFASPITSPRRRITFALVPIVFTHEIDDDYEDYVDDDFSDRSSANPVNGNIIVPTNIDCSLSPPTLIEISDSNSTNNTGDQNGRSSPTTSEDSYPHEYSQIAGSNQLAFGQSNLPNLPSQSRLKGKSSLSKMMDRVFAKKGKEEPVERGFSPKSLNASPLANAPVVKVPPTFPVIVQTQLPQLPTPRSSPPIIRIYPGNIDTLTTYKTIPFTPTCTAAKLLSIALARFKRDNPNIFDQMSPNSPRFAGDGRSGSDNSNSSSVNSNDPNPGDFYLSVLHMDSCQRVLENDVVVWEFLEALRKKDTLPGLSKGVGSIGRGSDGQALMDRKTNGGGESGGAALLGNSVFDDDKIIRVILNYRTPKLMLVGGLEEGRSEVGRLVLSNGRVSGGGSGSSERETVDGRRFRNSNVSNSNVSSNSSSASNDYVKNEFAGSAMVRSTSSSVSRRRNLGGVSSQNGYQKPQQLQQQQQQQQQQQFALPPRPPKSSSSKEMLARVYMDVLVVGVEKSRHDNYNSHRIYKTIKIFPQTTALE</sequence>
<feature type="compositionally biased region" description="Acidic residues" evidence="3">
    <location>
        <begin position="173"/>
        <end position="184"/>
    </location>
</feature>
<feature type="non-terminal residue" evidence="6">
    <location>
        <position position="891"/>
    </location>
</feature>
<dbReference type="InterPro" id="IPR000159">
    <property type="entry name" value="RA_dom"/>
</dbReference>
<dbReference type="GO" id="GO:0051286">
    <property type="term" value="C:cell tip"/>
    <property type="evidence" value="ECO:0007669"/>
    <property type="project" value="TreeGrafter"/>
</dbReference>
<dbReference type="Gene3D" id="2.30.30.40">
    <property type="entry name" value="SH3 Domains"/>
    <property type="match status" value="1"/>
</dbReference>
<dbReference type="GO" id="GO:0008104">
    <property type="term" value="P:intracellular protein localization"/>
    <property type="evidence" value="ECO:0007669"/>
    <property type="project" value="TreeGrafter"/>
</dbReference>
<dbReference type="Gene3D" id="3.10.20.90">
    <property type="entry name" value="Phosphatidylinositol 3-kinase Catalytic Subunit, Chain A, domain 1"/>
    <property type="match status" value="1"/>
</dbReference>
<feature type="region of interest" description="Disordered" evidence="3">
    <location>
        <begin position="594"/>
        <end position="626"/>
    </location>
</feature>
<dbReference type="Pfam" id="PF00018">
    <property type="entry name" value="SH3_1"/>
    <property type="match status" value="1"/>
</dbReference>
<dbReference type="GO" id="GO:0007165">
    <property type="term" value="P:signal transduction"/>
    <property type="evidence" value="ECO:0007669"/>
    <property type="project" value="InterPro"/>
</dbReference>
<feature type="region of interest" description="Disordered" evidence="3">
    <location>
        <begin position="423"/>
        <end position="456"/>
    </location>
</feature>
<feature type="compositionally biased region" description="Low complexity" evidence="3">
    <location>
        <begin position="822"/>
        <end position="835"/>
    </location>
</feature>
<proteinExistence type="predicted"/>
<feature type="compositionally biased region" description="Polar residues" evidence="3">
    <location>
        <begin position="430"/>
        <end position="452"/>
    </location>
</feature>
<dbReference type="EMBL" id="JADGJH010000392">
    <property type="protein sequence ID" value="KAJ3130231.1"/>
    <property type="molecule type" value="Genomic_DNA"/>
</dbReference>
<comment type="caution">
    <text evidence="6">The sequence shown here is derived from an EMBL/GenBank/DDBJ whole genome shotgun (WGS) entry which is preliminary data.</text>
</comment>
<reference evidence="6" key="1">
    <citation type="submission" date="2020-05" db="EMBL/GenBank/DDBJ databases">
        <title>Phylogenomic resolution of chytrid fungi.</title>
        <authorList>
            <person name="Stajich J.E."/>
            <person name="Amses K."/>
            <person name="Simmons R."/>
            <person name="Seto K."/>
            <person name="Myers J."/>
            <person name="Bonds A."/>
            <person name="Quandt C.A."/>
            <person name="Barry K."/>
            <person name="Liu P."/>
            <person name="Grigoriev I."/>
            <person name="Longcore J.E."/>
            <person name="James T.Y."/>
        </authorList>
    </citation>
    <scope>NUCLEOTIDE SEQUENCE</scope>
    <source>
        <strain evidence="6">JEL0513</strain>
    </source>
</reference>
<feature type="compositionally biased region" description="Polar residues" evidence="3">
    <location>
        <begin position="7"/>
        <end position="16"/>
    </location>
</feature>
<dbReference type="PANTHER" id="PTHR47775:SF1">
    <property type="entry name" value="BUD SITE SELECTION PROTEIN 14"/>
    <property type="match status" value="1"/>
</dbReference>
<dbReference type="GO" id="GO:0015630">
    <property type="term" value="C:microtubule cytoskeleton"/>
    <property type="evidence" value="ECO:0007669"/>
    <property type="project" value="TreeGrafter"/>
</dbReference>
<dbReference type="InterPro" id="IPR036028">
    <property type="entry name" value="SH3-like_dom_sf"/>
</dbReference>
<feature type="compositionally biased region" description="Polar residues" evidence="3">
    <location>
        <begin position="811"/>
        <end position="821"/>
    </location>
</feature>
<dbReference type="PROSITE" id="PS50002">
    <property type="entry name" value="SH3"/>
    <property type="match status" value="1"/>
</dbReference>
<evidence type="ECO:0000256" key="2">
    <source>
        <dbReference type="PROSITE-ProRule" id="PRU00192"/>
    </source>
</evidence>
<dbReference type="InterPro" id="IPR053039">
    <property type="entry name" value="Polarity_Bud-Selection_Reg"/>
</dbReference>
<evidence type="ECO:0000256" key="1">
    <source>
        <dbReference type="ARBA" id="ARBA00022443"/>
    </source>
</evidence>
<keyword evidence="1 2" id="KW-0728">SH3 domain</keyword>
<name>A0AAD5T5B0_9FUNG</name>
<dbReference type="InterPro" id="IPR001452">
    <property type="entry name" value="SH3_domain"/>
</dbReference>
<evidence type="ECO:0000256" key="3">
    <source>
        <dbReference type="SAM" id="MobiDB-lite"/>
    </source>
</evidence>
<keyword evidence="7" id="KW-1185">Reference proteome</keyword>
<evidence type="ECO:0000313" key="7">
    <source>
        <dbReference type="Proteomes" id="UP001211907"/>
    </source>
</evidence>
<feature type="region of interest" description="Disordered" evidence="3">
    <location>
        <begin position="469"/>
        <end position="488"/>
    </location>
</feature>
<dbReference type="PROSITE" id="PS50200">
    <property type="entry name" value="RA"/>
    <property type="match status" value="1"/>
</dbReference>
<dbReference type="GO" id="GO:0030950">
    <property type="term" value="P:establishment or maintenance of actin cytoskeleton polarity"/>
    <property type="evidence" value="ECO:0007669"/>
    <property type="project" value="TreeGrafter"/>
</dbReference>
<accession>A0AAD5T5B0</accession>
<protein>
    <recommendedName>
        <fullName evidence="8">SH3 domain-containing protein</fullName>
    </recommendedName>
</protein>
<feature type="domain" description="Ras-associating" evidence="5">
    <location>
        <begin position="549"/>
        <end position="664"/>
    </location>
</feature>
<evidence type="ECO:0000259" key="4">
    <source>
        <dbReference type="PROSITE" id="PS50002"/>
    </source>
</evidence>